<dbReference type="EMBL" id="CAJNOB010000001">
    <property type="protein sequence ID" value="CAF0689396.1"/>
    <property type="molecule type" value="Genomic_DNA"/>
</dbReference>
<sequence length="61" mass="6470">MGPVGAARSFPSFRAKVIVSAYVGFFRAGVEVREVRPGLPVFDRCGQPRVSPGAYVRSGGT</sequence>
<evidence type="ECO:0000313" key="1">
    <source>
        <dbReference type="EMBL" id="CAF0689396.1"/>
    </source>
</evidence>
<dbReference type="Proteomes" id="UP000663859">
    <property type="component" value="Unassembled WGS sequence"/>
</dbReference>
<gene>
    <name evidence="1" type="ORF">MPNT_10208</name>
</gene>
<protein>
    <submittedName>
        <fullName evidence="1">Uncharacterized protein</fullName>
    </submittedName>
</protein>
<evidence type="ECO:0000313" key="2">
    <source>
        <dbReference type="Proteomes" id="UP000663859"/>
    </source>
</evidence>
<dbReference type="AlphaFoldDB" id="A0A8J2FN32"/>
<keyword evidence="2" id="KW-1185">Reference proteome</keyword>
<reference evidence="1" key="1">
    <citation type="submission" date="2021-02" db="EMBL/GenBank/DDBJ databases">
        <authorList>
            <person name="Cremers G."/>
            <person name="Picone N."/>
        </authorList>
    </citation>
    <scope>NUCLEOTIDE SEQUENCE</scope>
    <source>
        <strain evidence="1">PQ17</strain>
    </source>
</reference>
<organism evidence="1 2">
    <name type="scientific">Candidatus Methylacidithermus pantelleriae</name>
    <dbReference type="NCBI Taxonomy" id="2744239"/>
    <lineage>
        <taxon>Bacteria</taxon>
        <taxon>Pseudomonadati</taxon>
        <taxon>Verrucomicrobiota</taxon>
        <taxon>Methylacidiphilae</taxon>
        <taxon>Methylacidiphilales</taxon>
        <taxon>Methylacidiphilaceae</taxon>
        <taxon>Candidatus Methylacidithermus</taxon>
    </lineage>
</organism>
<name>A0A8J2FN32_9BACT</name>
<proteinExistence type="predicted"/>
<comment type="caution">
    <text evidence="1">The sequence shown here is derived from an EMBL/GenBank/DDBJ whole genome shotgun (WGS) entry which is preliminary data.</text>
</comment>
<accession>A0A8J2FN32</accession>